<feature type="transmembrane region" description="Helical" evidence="5">
    <location>
        <begin position="237"/>
        <end position="257"/>
    </location>
</feature>
<evidence type="ECO:0000256" key="4">
    <source>
        <dbReference type="ARBA" id="ARBA00023136"/>
    </source>
</evidence>
<evidence type="ECO:0000256" key="1">
    <source>
        <dbReference type="ARBA" id="ARBA00004141"/>
    </source>
</evidence>
<keyword evidence="5" id="KW-0256">Endoplasmic reticulum</keyword>
<dbReference type="EMBL" id="AP028215">
    <property type="protein sequence ID" value="BEI92082.1"/>
    <property type="molecule type" value="Genomic_DNA"/>
</dbReference>
<keyword evidence="4 5" id="KW-0472">Membrane</keyword>
<feature type="compositionally biased region" description="Low complexity" evidence="6">
    <location>
        <begin position="14"/>
        <end position="30"/>
    </location>
</feature>
<dbReference type="NCBIfam" id="TIGR00803">
    <property type="entry name" value="nst"/>
    <property type="match status" value="1"/>
</dbReference>
<sequence>MSKPFVPTPALSRSGSPPLMRSTSSSSMYSNNAERRSDADEKLLMANLGGAQRPPSPSLAAKDTPAAPTSREQILPILNYCAASIMMTVVNKYVVSGSKFTMNFLLLAIQSSVCVLAVWSVKRAGIISVREFDIKDAKQWFPVSCLLVAVIYTGSKSLQFLSIPVYTIFKNLTIILIAYGEVFMFSGVVTGLTLVSFALMVGSSIIAAWADISAAWVPTLDQTTGRELTPLPTIGGVSVGYFWMALNCACSAAYVLYMRKRIKVTGFKDWDSMFYNNLLSIPVLVIASVIFENWGYESLSNNFPASNRTILLSAIVFSGAAAVFISYSTAWCVRVCGSTTYSMVGALNKLPVAASGMLFFGDAVSFGNVTAIGVGGIAGIVYAVAKTNQAKVEAAAKARQIGGGP</sequence>
<feature type="transmembrane region" description="Helical" evidence="5">
    <location>
        <begin position="278"/>
        <end position="296"/>
    </location>
</feature>
<keyword evidence="5" id="KW-0333">Golgi apparatus</keyword>
<evidence type="ECO:0000256" key="6">
    <source>
        <dbReference type="SAM" id="MobiDB-lite"/>
    </source>
</evidence>
<evidence type="ECO:0000256" key="5">
    <source>
        <dbReference type="RuleBase" id="RU367097"/>
    </source>
</evidence>
<dbReference type="Proteomes" id="UP001233271">
    <property type="component" value="Chromosome 4"/>
</dbReference>
<feature type="transmembrane region" description="Helical" evidence="5">
    <location>
        <begin position="366"/>
        <end position="385"/>
    </location>
</feature>
<name>A0AA48L511_9TREE</name>
<evidence type="ECO:0000313" key="8">
    <source>
        <dbReference type="Proteomes" id="UP001233271"/>
    </source>
</evidence>
<dbReference type="GO" id="GO:0005789">
    <property type="term" value="C:endoplasmic reticulum membrane"/>
    <property type="evidence" value="ECO:0007669"/>
    <property type="project" value="UniProtKB-SubCell"/>
</dbReference>
<comment type="function">
    <text evidence="5">Involved in the import of GDP-mannose from the cytoplasm into the Golgi lumen.</text>
</comment>
<evidence type="ECO:0000256" key="2">
    <source>
        <dbReference type="ARBA" id="ARBA00022692"/>
    </source>
</evidence>
<keyword evidence="5" id="KW-0813">Transport</keyword>
<evidence type="ECO:0000313" key="7">
    <source>
        <dbReference type="EMBL" id="BEI92082.1"/>
    </source>
</evidence>
<protein>
    <recommendedName>
        <fullName evidence="5">GDP-mannose transporter</fullName>
        <shortName evidence="5">GMT</shortName>
    </recommendedName>
</protein>
<dbReference type="GO" id="GO:0030659">
    <property type="term" value="C:cytoplasmic vesicle membrane"/>
    <property type="evidence" value="ECO:0007669"/>
    <property type="project" value="UniProtKB-SubCell"/>
</dbReference>
<accession>A0AA48L511</accession>
<comment type="subcellular location">
    <subcellularLocation>
        <location evidence="5">Golgi apparatus membrane</location>
        <topology evidence="5">Multi-pass membrane protein</topology>
    </subcellularLocation>
    <subcellularLocation>
        <location evidence="5">Cytoplasmic vesicle membrane</location>
        <topology evidence="5">Multi-pass membrane protein</topology>
    </subcellularLocation>
    <subcellularLocation>
        <location evidence="5">Endoplasmic reticulum membrane</location>
        <topology evidence="5">Multi-pass membrane protein</topology>
    </subcellularLocation>
    <subcellularLocation>
        <location evidence="1">Membrane</location>
        <topology evidence="1">Multi-pass membrane protein</topology>
    </subcellularLocation>
</comment>
<reference evidence="7" key="1">
    <citation type="journal article" date="2023" name="BMC Genomics">
        <title>Chromosome-level genome assemblies of Cutaneotrichosporon spp. (Trichosporonales, Basidiomycota) reveal imbalanced evolution between nucleotide sequences and chromosome synteny.</title>
        <authorList>
            <person name="Kobayashi Y."/>
            <person name="Kayamori A."/>
            <person name="Aoki K."/>
            <person name="Shiwa Y."/>
            <person name="Matsutani M."/>
            <person name="Fujita N."/>
            <person name="Sugita T."/>
            <person name="Iwasaki W."/>
            <person name="Tanaka N."/>
            <person name="Takashima M."/>
        </authorList>
    </citation>
    <scope>NUCLEOTIDE SEQUENCE</scope>
    <source>
        <strain evidence="7">HIS019</strain>
    </source>
</reference>
<dbReference type="AlphaFoldDB" id="A0AA48L511"/>
<comment type="subunit">
    <text evidence="5">Homooligomer.</text>
</comment>
<keyword evidence="2 5" id="KW-0812">Transmembrane</keyword>
<feature type="transmembrane region" description="Helical" evidence="5">
    <location>
        <begin position="339"/>
        <end position="360"/>
    </location>
</feature>
<keyword evidence="3 5" id="KW-1133">Transmembrane helix</keyword>
<feature type="region of interest" description="Disordered" evidence="6">
    <location>
        <begin position="1"/>
        <end position="37"/>
    </location>
</feature>
<organism evidence="7 8">
    <name type="scientific">Cutaneotrichosporon cavernicola</name>
    <dbReference type="NCBI Taxonomy" id="279322"/>
    <lineage>
        <taxon>Eukaryota</taxon>
        <taxon>Fungi</taxon>
        <taxon>Dikarya</taxon>
        <taxon>Basidiomycota</taxon>
        <taxon>Agaricomycotina</taxon>
        <taxon>Tremellomycetes</taxon>
        <taxon>Trichosporonales</taxon>
        <taxon>Trichosporonaceae</taxon>
        <taxon>Cutaneotrichosporon</taxon>
    </lineage>
</organism>
<gene>
    <name evidence="7" type="primary">VRG4</name>
    <name evidence="7" type="ORF">CcaverHIS019_0409020</name>
</gene>
<dbReference type="KEGG" id="ccac:CcaHIS019_0409020"/>
<feature type="transmembrane region" description="Helical" evidence="5">
    <location>
        <begin position="308"/>
        <end position="327"/>
    </location>
</feature>
<dbReference type="GeneID" id="85495952"/>
<keyword evidence="5" id="KW-0968">Cytoplasmic vesicle</keyword>
<evidence type="ECO:0000256" key="3">
    <source>
        <dbReference type="ARBA" id="ARBA00022989"/>
    </source>
</evidence>
<keyword evidence="5" id="KW-0762">Sugar transport</keyword>
<feature type="transmembrane region" description="Helical" evidence="5">
    <location>
        <begin position="100"/>
        <end position="119"/>
    </location>
</feature>
<dbReference type="InterPro" id="IPR050186">
    <property type="entry name" value="TPT_transporter"/>
</dbReference>
<dbReference type="PANTHER" id="PTHR11132">
    <property type="entry name" value="SOLUTE CARRIER FAMILY 35"/>
    <property type="match status" value="1"/>
</dbReference>
<feature type="transmembrane region" description="Helical" evidence="5">
    <location>
        <begin position="140"/>
        <end position="155"/>
    </location>
</feature>
<comment type="similarity">
    <text evidence="5">Belongs to the TPT transporter family. SLC35D subfamily.</text>
</comment>
<keyword evidence="8" id="KW-1185">Reference proteome</keyword>
<dbReference type="GO" id="GO:0000139">
    <property type="term" value="C:Golgi membrane"/>
    <property type="evidence" value="ECO:0007669"/>
    <property type="project" value="UniProtKB-SubCell"/>
</dbReference>
<proteinExistence type="inferred from homology"/>
<dbReference type="RefSeq" id="XP_060457347.1">
    <property type="nucleotide sequence ID" value="XM_060600787.1"/>
</dbReference>
<feature type="transmembrane region" description="Helical" evidence="5">
    <location>
        <begin position="192"/>
        <end position="217"/>
    </location>
</feature>